<reference evidence="8" key="1">
    <citation type="submission" date="2011-05" db="EMBL/GenBank/DDBJ databases">
        <title>Complete sequence of chromosome of Thermus thermophilus SG0.5JP17-16.</title>
        <authorList>
            <consortium name="US DOE Joint Genome Institute"/>
            <person name="Lucas S."/>
            <person name="Han J."/>
            <person name="Lapidus A."/>
            <person name="Cheng J.-F."/>
            <person name="Goodwin L."/>
            <person name="Pitluck S."/>
            <person name="Peters L."/>
            <person name="Mikhailova N."/>
            <person name="Teshima H."/>
            <person name="Han C."/>
            <person name="Tapia R."/>
            <person name="Land M."/>
            <person name="Hauser L."/>
            <person name="Kyrpides N."/>
            <person name="Ivanova N."/>
            <person name="Pagani I."/>
            <person name="Allgaier M."/>
            <person name="Hugenholtz P."/>
            <person name="Singer S."/>
            <person name="Gladden J."/>
            <person name="Woyke T."/>
        </authorList>
    </citation>
    <scope>NUCLEOTIDE SEQUENCE</scope>
    <source>
        <strain evidence="8">SG0.5JP17-16</strain>
    </source>
</reference>
<gene>
    <name evidence="8" type="ordered locus">Ththe16_1011</name>
</gene>
<proteinExistence type="inferred from homology"/>
<evidence type="ECO:0000313" key="9">
    <source>
        <dbReference type="Proteomes" id="UP000009233"/>
    </source>
</evidence>
<organism evidence="8 9">
    <name type="scientific">Thermus thermophilus (strain SG0.5JP17-16)</name>
    <dbReference type="NCBI Taxonomy" id="762633"/>
    <lineage>
        <taxon>Bacteria</taxon>
        <taxon>Thermotogati</taxon>
        <taxon>Deinococcota</taxon>
        <taxon>Deinococci</taxon>
        <taxon>Thermales</taxon>
        <taxon>Thermaceae</taxon>
        <taxon>Thermus</taxon>
    </lineage>
</organism>
<keyword evidence="4" id="KW-0418">Kinase</keyword>
<dbReference type="KEGG" id="tts:Ththe16_1011"/>
<dbReference type="PROSITE" id="PS00584">
    <property type="entry name" value="PFKB_KINASES_2"/>
    <property type="match status" value="1"/>
</dbReference>
<evidence type="ECO:0000256" key="5">
    <source>
        <dbReference type="ARBA" id="ARBA00022840"/>
    </source>
</evidence>
<keyword evidence="5" id="KW-0067">ATP-binding</keyword>
<dbReference type="AlphaFoldDB" id="F6DGR9"/>
<evidence type="ECO:0000256" key="2">
    <source>
        <dbReference type="ARBA" id="ARBA00022679"/>
    </source>
</evidence>
<dbReference type="InterPro" id="IPR002173">
    <property type="entry name" value="Carboh/pur_kinase_PfkB_CS"/>
</dbReference>
<dbReference type="GO" id="GO:0016301">
    <property type="term" value="F:kinase activity"/>
    <property type="evidence" value="ECO:0007669"/>
    <property type="project" value="UniProtKB-KW"/>
</dbReference>
<comment type="similarity">
    <text evidence="1">Belongs to the carbohydrate kinase PfkB family.</text>
</comment>
<accession>F6DGR9</accession>
<evidence type="ECO:0000256" key="3">
    <source>
        <dbReference type="ARBA" id="ARBA00022741"/>
    </source>
</evidence>
<dbReference type="SUPFAM" id="SSF53613">
    <property type="entry name" value="Ribokinase-like"/>
    <property type="match status" value="1"/>
</dbReference>
<dbReference type="InterPro" id="IPR029056">
    <property type="entry name" value="Ribokinase-like"/>
</dbReference>
<sequence length="365" mass="38177">MVEKPAIALVGESLVDLVLEGESPLTFTGALGGSVLNTATVLARLGYPVRFFSEVGEDWLSAWSEAEMARRGLNPKLQRHPGPMPLALVRLDPEGNARYSFHRSFQAPFLPEAGALRGVGAFHFGSLFALEARTAKGVAALLEEAARAGALLSYDPNLRGLPSPEERARVEAYLGRVDLLKLSLEDARLLFPEAPLEAVRRLSPRLKVLTLGPEGALAFLGEGEVRVPGVRVRVVDTVGAGDTFTAGLLALLLRRGGGRGGSGGPGPRGPAGGFGGGRGPFRLGLHRPGGGPPRGGPRRLAGPVACGLGLLGHELQKGLHHLGVKLLARLFPDVGQGLLLRPGLAVGPVRGEGVVHVRHGEDAGR</sequence>
<dbReference type="GO" id="GO:0005524">
    <property type="term" value="F:ATP binding"/>
    <property type="evidence" value="ECO:0007669"/>
    <property type="project" value="UniProtKB-KW"/>
</dbReference>
<dbReference type="PANTHER" id="PTHR43085:SF1">
    <property type="entry name" value="PSEUDOURIDINE KINASE-RELATED"/>
    <property type="match status" value="1"/>
</dbReference>
<keyword evidence="2" id="KW-0808">Transferase</keyword>
<keyword evidence="3" id="KW-0547">Nucleotide-binding</keyword>
<dbReference type="InterPro" id="IPR011611">
    <property type="entry name" value="PfkB_dom"/>
</dbReference>
<dbReference type="PANTHER" id="PTHR43085">
    <property type="entry name" value="HEXOKINASE FAMILY MEMBER"/>
    <property type="match status" value="1"/>
</dbReference>
<evidence type="ECO:0000259" key="7">
    <source>
        <dbReference type="Pfam" id="PF00294"/>
    </source>
</evidence>
<dbReference type="Pfam" id="PF00294">
    <property type="entry name" value="PfkB"/>
    <property type="match status" value="1"/>
</dbReference>
<evidence type="ECO:0000313" key="8">
    <source>
        <dbReference type="EMBL" id="AEG33427.1"/>
    </source>
</evidence>
<dbReference type="EMBL" id="CP002777">
    <property type="protein sequence ID" value="AEG33427.1"/>
    <property type="molecule type" value="Genomic_DNA"/>
</dbReference>
<protein>
    <submittedName>
        <fullName evidence="8">PfkB domain protein</fullName>
    </submittedName>
</protein>
<dbReference type="HOGENOM" id="CLU_758479_0_0_0"/>
<dbReference type="Proteomes" id="UP000009233">
    <property type="component" value="Chromosome"/>
</dbReference>
<dbReference type="Gene3D" id="3.40.1190.20">
    <property type="match status" value="1"/>
</dbReference>
<feature type="region of interest" description="Disordered" evidence="6">
    <location>
        <begin position="259"/>
        <end position="279"/>
    </location>
</feature>
<evidence type="ECO:0000256" key="1">
    <source>
        <dbReference type="ARBA" id="ARBA00010688"/>
    </source>
</evidence>
<evidence type="ECO:0000256" key="6">
    <source>
        <dbReference type="SAM" id="MobiDB-lite"/>
    </source>
</evidence>
<evidence type="ECO:0000256" key="4">
    <source>
        <dbReference type="ARBA" id="ARBA00022777"/>
    </source>
</evidence>
<feature type="domain" description="Carbohydrate kinase PfkB" evidence="7">
    <location>
        <begin position="7"/>
        <end position="255"/>
    </location>
</feature>
<dbReference type="InterPro" id="IPR050306">
    <property type="entry name" value="PfkB_Carbo_kinase"/>
</dbReference>
<name>F6DGR9_THETG</name>